<sequence length="64" mass="7335">MHGKYSFRYGVQQHVVLDQESVERTSSSISTQNHIPSFSSTYRPLRTQLLPPTTDIALKIDEDK</sequence>
<accession>A0A821LAR4</accession>
<proteinExistence type="predicted"/>
<dbReference type="Proteomes" id="UP000663866">
    <property type="component" value="Unassembled WGS sequence"/>
</dbReference>
<evidence type="ECO:0000313" key="3">
    <source>
        <dbReference type="Proteomes" id="UP000663866"/>
    </source>
</evidence>
<dbReference type="EMBL" id="CAJOBG010113055">
    <property type="protein sequence ID" value="CAF4747993.1"/>
    <property type="molecule type" value="Genomic_DNA"/>
</dbReference>
<dbReference type="EMBL" id="CAJOBG010111826">
    <property type="protein sequence ID" value="CAF4743373.1"/>
    <property type="molecule type" value="Genomic_DNA"/>
</dbReference>
<feature type="non-terminal residue" evidence="2">
    <location>
        <position position="64"/>
    </location>
</feature>
<gene>
    <name evidence="1" type="ORF">OVN521_LOCUS49891</name>
    <name evidence="2" type="ORF">OVN521_LOCUS50049</name>
</gene>
<keyword evidence="3" id="KW-1185">Reference proteome</keyword>
<organism evidence="2 3">
    <name type="scientific">Rotaria magnacalcarata</name>
    <dbReference type="NCBI Taxonomy" id="392030"/>
    <lineage>
        <taxon>Eukaryota</taxon>
        <taxon>Metazoa</taxon>
        <taxon>Spiralia</taxon>
        <taxon>Gnathifera</taxon>
        <taxon>Rotifera</taxon>
        <taxon>Eurotatoria</taxon>
        <taxon>Bdelloidea</taxon>
        <taxon>Philodinida</taxon>
        <taxon>Philodinidae</taxon>
        <taxon>Rotaria</taxon>
    </lineage>
</organism>
<protein>
    <submittedName>
        <fullName evidence="2">Uncharacterized protein</fullName>
    </submittedName>
</protein>
<evidence type="ECO:0000313" key="2">
    <source>
        <dbReference type="EMBL" id="CAF4747993.1"/>
    </source>
</evidence>
<comment type="caution">
    <text evidence="2">The sequence shown here is derived from an EMBL/GenBank/DDBJ whole genome shotgun (WGS) entry which is preliminary data.</text>
</comment>
<reference evidence="2" key="1">
    <citation type="submission" date="2021-02" db="EMBL/GenBank/DDBJ databases">
        <authorList>
            <person name="Nowell W R."/>
        </authorList>
    </citation>
    <scope>NUCLEOTIDE SEQUENCE</scope>
</reference>
<name>A0A821LAR4_9BILA</name>
<evidence type="ECO:0000313" key="1">
    <source>
        <dbReference type="EMBL" id="CAF4743373.1"/>
    </source>
</evidence>
<dbReference type="AlphaFoldDB" id="A0A821LAR4"/>